<proteinExistence type="predicted"/>
<evidence type="ECO:0000313" key="3">
    <source>
        <dbReference type="Proteomes" id="UP000033671"/>
    </source>
</evidence>
<accession>A0A0F3NPB1</accession>
<dbReference type="AlphaFoldDB" id="A0A0F3NPB1"/>
<name>A0A0F3NPB1_ORITS</name>
<dbReference type="EMBL" id="LAOA01000215">
    <property type="protein sequence ID" value="KJV69910.1"/>
    <property type="molecule type" value="Genomic_DNA"/>
</dbReference>
<dbReference type="Proteomes" id="UP000033671">
    <property type="component" value="Unassembled WGS sequence"/>
</dbReference>
<gene>
    <name evidence="2" type="ORF">OTSTA716_1007</name>
    <name evidence="1" type="ORF">OTSTA716_2756</name>
</gene>
<organism evidence="1 3">
    <name type="scientific">Orientia tsutsugamushi str. TA716</name>
    <dbReference type="NCBI Taxonomy" id="1359175"/>
    <lineage>
        <taxon>Bacteria</taxon>
        <taxon>Pseudomonadati</taxon>
        <taxon>Pseudomonadota</taxon>
        <taxon>Alphaproteobacteria</taxon>
        <taxon>Rickettsiales</taxon>
        <taxon>Rickettsiaceae</taxon>
        <taxon>Rickettsieae</taxon>
        <taxon>Orientia</taxon>
    </lineage>
</organism>
<dbReference type="EMBL" id="LAOA01000034">
    <property type="protein sequence ID" value="KJV75692.1"/>
    <property type="molecule type" value="Genomic_DNA"/>
</dbReference>
<dbReference type="PATRIC" id="fig|1359175.3.peg.1491"/>
<sequence length="66" mass="7703">MNRLNCTKTDNADSALISYFFEAMKPKAQHPQTPYIQELQQLIDLFLYSLFQLYLSYLLISNLGII</sequence>
<protein>
    <submittedName>
        <fullName evidence="1">Putative transposase</fullName>
    </submittedName>
</protein>
<reference evidence="1 3" key="1">
    <citation type="submission" date="2015-01" db="EMBL/GenBank/DDBJ databases">
        <title>Genome Sequencing of Rickettsiales.</title>
        <authorList>
            <person name="Daugherty S.C."/>
            <person name="Su Q."/>
            <person name="Abolude K."/>
            <person name="Beier-Sexton M."/>
            <person name="Carlyon J.A."/>
            <person name="Carter R."/>
            <person name="Day N.P."/>
            <person name="Dumler S.J."/>
            <person name="Dyachenko V."/>
            <person name="Godinez A."/>
            <person name="Kurtti T.J."/>
            <person name="Lichay M."/>
            <person name="Mullins K.E."/>
            <person name="Ott S."/>
            <person name="Pappas-Brown V."/>
            <person name="Paris D.H."/>
            <person name="Patel P."/>
            <person name="Richards A.L."/>
            <person name="Sadzewicz L."/>
            <person name="Sears K."/>
            <person name="Seidman D."/>
            <person name="Sengamalay N."/>
            <person name="Stenos J."/>
            <person name="Tallon L.J."/>
            <person name="Vincent G."/>
            <person name="Fraser C.M."/>
            <person name="Munderloh U."/>
            <person name="Dunning-Hotopp J.C."/>
        </authorList>
    </citation>
    <scope>NUCLEOTIDE SEQUENCE [LARGE SCALE GENOMIC DNA]</scope>
    <source>
        <strain evidence="1 3">TA716</strain>
    </source>
</reference>
<evidence type="ECO:0000313" key="2">
    <source>
        <dbReference type="EMBL" id="KJV75692.1"/>
    </source>
</evidence>
<evidence type="ECO:0000313" key="1">
    <source>
        <dbReference type="EMBL" id="KJV69910.1"/>
    </source>
</evidence>
<comment type="caution">
    <text evidence="1">The sequence shown here is derived from an EMBL/GenBank/DDBJ whole genome shotgun (WGS) entry which is preliminary data.</text>
</comment>